<dbReference type="Pfam" id="PF13845">
    <property type="entry name" value="Septum_form"/>
    <property type="match status" value="1"/>
</dbReference>
<accession>A0A2G6K9I1</accession>
<organism evidence="3 4">
    <name type="scientific">Ilumatobacter coccineus</name>
    <dbReference type="NCBI Taxonomy" id="467094"/>
    <lineage>
        <taxon>Bacteria</taxon>
        <taxon>Bacillati</taxon>
        <taxon>Actinomycetota</taxon>
        <taxon>Acidimicrobiia</taxon>
        <taxon>Acidimicrobiales</taxon>
        <taxon>Ilumatobacteraceae</taxon>
        <taxon>Ilumatobacter</taxon>
    </lineage>
</organism>
<name>A0A2G6K9I1_9ACTN</name>
<feature type="domain" description="Septum formation-related" evidence="2">
    <location>
        <begin position="54"/>
        <end position="147"/>
    </location>
</feature>
<feature type="signal peptide" evidence="1">
    <location>
        <begin position="1"/>
        <end position="33"/>
    </location>
</feature>
<proteinExistence type="predicted"/>
<dbReference type="EMBL" id="PDSL01000082">
    <property type="protein sequence ID" value="PIE31439.1"/>
    <property type="molecule type" value="Genomic_DNA"/>
</dbReference>
<dbReference type="InterPro" id="IPR026004">
    <property type="entry name" value="Septum_form"/>
</dbReference>
<sequence>MIGVHGGSMRKTGLISVVVAGLMVMAACSSGGAARDDAGAITEEAQITLGDLRVGDCLNTTALATNNPGIYNAVPCAEAHRSEVYYITQLPDSDYPGPSGFMERVDQACPSAFEAYVGTSPDNSELLSSYFSPSEERWEEGQRELVCFVYFGPDSRTGSVEGSGA</sequence>
<dbReference type="Proteomes" id="UP000230914">
    <property type="component" value="Unassembled WGS sequence"/>
</dbReference>
<evidence type="ECO:0000259" key="2">
    <source>
        <dbReference type="Pfam" id="PF13845"/>
    </source>
</evidence>
<protein>
    <recommendedName>
        <fullName evidence="2">Septum formation-related domain-containing protein</fullName>
    </recommendedName>
</protein>
<evidence type="ECO:0000313" key="3">
    <source>
        <dbReference type="EMBL" id="PIE31439.1"/>
    </source>
</evidence>
<comment type="caution">
    <text evidence="3">The sequence shown here is derived from an EMBL/GenBank/DDBJ whole genome shotgun (WGS) entry which is preliminary data.</text>
</comment>
<dbReference type="AlphaFoldDB" id="A0A2G6K9I1"/>
<reference evidence="3 4" key="1">
    <citation type="submission" date="2017-10" db="EMBL/GenBank/DDBJ databases">
        <title>Novel microbial diversity and functional potential in the marine mammal oral microbiome.</title>
        <authorList>
            <person name="Dudek N.K."/>
            <person name="Sun C.L."/>
            <person name="Burstein D."/>
            <person name="Kantor R.S."/>
            <person name="Aliaga Goltsman D.S."/>
            <person name="Bik E.M."/>
            <person name="Thomas B.C."/>
            <person name="Banfield J.F."/>
            <person name="Relman D.A."/>
        </authorList>
    </citation>
    <scope>NUCLEOTIDE SEQUENCE [LARGE SCALE GENOMIC DNA]</scope>
    <source>
        <strain evidence="3">DOLJORAL78_61_10</strain>
    </source>
</reference>
<gene>
    <name evidence="3" type="ORF">CSA55_05645</name>
</gene>
<feature type="chain" id="PRO_5038611179" description="Septum formation-related domain-containing protein" evidence="1">
    <location>
        <begin position="34"/>
        <end position="165"/>
    </location>
</feature>
<keyword evidence="1" id="KW-0732">Signal</keyword>
<evidence type="ECO:0000313" key="4">
    <source>
        <dbReference type="Proteomes" id="UP000230914"/>
    </source>
</evidence>
<evidence type="ECO:0000256" key="1">
    <source>
        <dbReference type="SAM" id="SignalP"/>
    </source>
</evidence>